<protein>
    <submittedName>
        <fullName evidence="1">Uncharacterized protein</fullName>
    </submittedName>
</protein>
<evidence type="ECO:0000313" key="2">
    <source>
        <dbReference type="Proteomes" id="UP000031512"/>
    </source>
</evidence>
<accession>L1LFZ9</accession>
<dbReference type="EMBL" id="ACOU01000002">
    <property type="protein sequence ID" value="EKX74199.1"/>
    <property type="molecule type" value="Genomic_DNA"/>
</dbReference>
<proteinExistence type="predicted"/>
<reference evidence="1 2" key="1">
    <citation type="journal article" date="2012" name="BMC Genomics">
        <title>Comparative genomic analysis and phylogenetic position of Theileria equi.</title>
        <authorList>
            <person name="Kappmeyer L.S."/>
            <person name="Thiagarajan M."/>
            <person name="Herndon D.R."/>
            <person name="Ramsay J.D."/>
            <person name="Caler E."/>
            <person name="Djikeng A."/>
            <person name="Gillespie J.J."/>
            <person name="Lau A.O."/>
            <person name="Roalson E.H."/>
            <person name="Silva J.C."/>
            <person name="Silva M.G."/>
            <person name="Suarez C.E."/>
            <person name="Ueti M.W."/>
            <person name="Nene V.M."/>
            <person name="Mealey R.H."/>
            <person name="Knowles D.P."/>
            <person name="Brayton K.A."/>
        </authorList>
    </citation>
    <scope>NUCLEOTIDE SEQUENCE [LARGE SCALE GENOMIC DNA]</scope>
    <source>
        <strain evidence="1 2">WA</strain>
    </source>
</reference>
<dbReference type="Proteomes" id="UP000031512">
    <property type="component" value="Unassembled WGS sequence"/>
</dbReference>
<keyword evidence="2" id="KW-1185">Reference proteome</keyword>
<organism evidence="1 2">
    <name type="scientific">Theileria equi strain WA</name>
    <dbReference type="NCBI Taxonomy" id="1537102"/>
    <lineage>
        <taxon>Eukaryota</taxon>
        <taxon>Sar</taxon>
        <taxon>Alveolata</taxon>
        <taxon>Apicomplexa</taxon>
        <taxon>Aconoidasida</taxon>
        <taxon>Piroplasmida</taxon>
        <taxon>Theileriidae</taxon>
        <taxon>Theileria</taxon>
    </lineage>
</organism>
<dbReference type="VEuPathDB" id="PiroplasmaDB:BEWA_042370"/>
<comment type="caution">
    <text evidence="1">The sequence shown here is derived from an EMBL/GenBank/DDBJ whole genome shotgun (WGS) entry which is preliminary data.</text>
</comment>
<dbReference type="OrthoDB" id="360041at2759"/>
<dbReference type="RefSeq" id="XP_004833651.1">
    <property type="nucleotide sequence ID" value="XM_004833594.1"/>
</dbReference>
<gene>
    <name evidence="1" type="ORF">BEWA_042370</name>
</gene>
<dbReference type="AlphaFoldDB" id="L1LFZ9"/>
<dbReference type="KEGG" id="beq:BEWA_042370"/>
<evidence type="ECO:0000313" key="1">
    <source>
        <dbReference type="EMBL" id="EKX74199.1"/>
    </source>
</evidence>
<sequence>MYFNVGYVLYIVLVTPVFCRRFSFLNTSALKGQGFDRSHLPEAKLRRLGRITPCNAAKRTGVCVPEDVALFGNTVISYECLYTKDGRTQTGDEWETEMTQDALRAERVKKKKPKKVKRLGMFDDEPDSGFKKITLPPPYNTTEMLLREGTPYLTISSWIPGLNVDDIKVIVDYSGKLVNTESYTDEVVKEIPNSPQVLEYYQTSEEVPPPFEQHKYSYNSTYNDLFNRMAGPDYEFTEIAPEGKKPPLIFINVPKNTLVKQWERATFRSRRDPKERQKYSRIQRAYRPFAHIDLRTPSCVYKEGTLQLVFKLTHIPPPPDAYNVYNLPVLQDGEIKEFRTLNLGAVHGWMYNWHHFRKYDLSFDLSKMYIETENIEVPPPDFVFDMTPKQVRQFMRDADAAEKKALK</sequence>
<name>L1LFZ9_THEEQ</name>
<dbReference type="eggNOG" id="ENOG502SFWV">
    <property type="taxonomic scope" value="Eukaryota"/>
</dbReference>
<dbReference type="GeneID" id="15807647"/>